<dbReference type="RefSeq" id="XP_016608172.1">
    <property type="nucleotide sequence ID" value="XM_016752709.1"/>
</dbReference>
<dbReference type="STRING" id="645134.A0A0L0HGC6"/>
<dbReference type="Pfam" id="PF01370">
    <property type="entry name" value="Epimerase"/>
    <property type="match status" value="1"/>
</dbReference>
<dbReference type="PANTHER" id="PTHR10366">
    <property type="entry name" value="NAD DEPENDENT EPIMERASE/DEHYDRATASE"/>
    <property type="match status" value="1"/>
</dbReference>
<dbReference type="VEuPathDB" id="FungiDB:SPPG_04475"/>
<dbReference type="GeneID" id="27687920"/>
<name>A0A0L0HGC6_SPIPD</name>
<evidence type="ECO:0000256" key="1">
    <source>
        <dbReference type="ARBA" id="ARBA00023002"/>
    </source>
</evidence>
<sequence length="344" mass="37436">MSVVPAGSKILVTGITGFIAAHVAEQLLAAGFRVRGTVRSLAKAEHLKQRFASYGDKVEFTVVEDLEKDGGFDEAVKGVAGIAHVASPFHYKVEDPWKDLINPAVRGTLSLLEAAAATEGIHRVVITSSFAAIAHPAAPGYKFTEEDWNNWALKEVEEKGKDVAPAVAYRASKAEAERKTWTFVKERKPKFDVVTINPVFVFGPIITDVPSPDAIPTSVGLLYKYLAGEHKSIDAGSPSNAFVDVRDVAKAHVEALVRPEAGGQRFLTSAGTLSWQEVADILRELYPDRPIPKGNPGKIRNGDETIVYGERANKVLGIDFIQLKQSVKDTAEILVQLEKKWAAR</sequence>
<dbReference type="Gene3D" id="3.40.50.720">
    <property type="entry name" value="NAD(P)-binding Rossmann-like Domain"/>
    <property type="match status" value="1"/>
</dbReference>
<accession>A0A0L0HGC6</accession>
<dbReference type="FunCoup" id="A0A0L0HGC6">
    <property type="interactions" value="49"/>
</dbReference>
<dbReference type="OrthoDB" id="2735536at2759"/>
<organism evidence="4 5">
    <name type="scientific">Spizellomyces punctatus (strain DAOM BR117)</name>
    <dbReference type="NCBI Taxonomy" id="645134"/>
    <lineage>
        <taxon>Eukaryota</taxon>
        <taxon>Fungi</taxon>
        <taxon>Fungi incertae sedis</taxon>
        <taxon>Chytridiomycota</taxon>
        <taxon>Chytridiomycota incertae sedis</taxon>
        <taxon>Chytridiomycetes</taxon>
        <taxon>Spizellomycetales</taxon>
        <taxon>Spizellomycetaceae</taxon>
        <taxon>Spizellomyces</taxon>
    </lineage>
</organism>
<dbReference type="GO" id="GO:0016616">
    <property type="term" value="F:oxidoreductase activity, acting on the CH-OH group of donors, NAD or NADP as acceptor"/>
    <property type="evidence" value="ECO:0007669"/>
    <property type="project" value="TreeGrafter"/>
</dbReference>
<dbReference type="Proteomes" id="UP000053201">
    <property type="component" value="Unassembled WGS sequence"/>
</dbReference>
<dbReference type="InParanoid" id="A0A0L0HGC6"/>
<dbReference type="SUPFAM" id="SSF51735">
    <property type="entry name" value="NAD(P)-binding Rossmann-fold domains"/>
    <property type="match status" value="1"/>
</dbReference>
<reference evidence="4 5" key="1">
    <citation type="submission" date="2009-08" db="EMBL/GenBank/DDBJ databases">
        <title>The Genome Sequence of Spizellomyces punctatus strain DAOM BR117.</title>
        <authorList>
            <consortium name="The Broad Institute Genome Sequencing Platform"/>
            <person name="Russ C."/>
            <person name="Cuomo C."/>
            <person name="Shea T."/>
            <person name="Young S.K."/>
            <person name="Zeng Q."/>
            <person name="Koehrsen M."/>
            <person name="Haas B."/>
            <person name="Borodovsky M."/>
            <person name="Guigo R."/>
            <person name="Alvarado L."/>
            <person name="Berlin A."/>
            <person name="Bochicchio J."/>
            <person name="Borenstein D."/>
            <person name="Chapman S."/>
            <person name="Chen Z."/>
            <person name="Engels R."/>
            <person name="Freedman E."/>
            <person name="Gellesch M."/>
            <person name="Goldberg J."/>
            <person name="Griggs A."/>
            <person name="Gujja S."/>
            <person name="Heiman D."/>
            <person name="Hepburn T."/>
            <person name="Howarth C."/>
            <person name="Jen D."/>
            <person name="Larson L."/>
            <person name="Lewis B."/>
            <person name="Mehta T."/>
            <person name="Park D."/>
            <person name="Pearson M."/>
            <person name="Roberts A."/>
            <person name="Saif S."/>
            <person name="Shenoy N."/>
            <person name="Sisk P."/>
            <person name="Stolte C."/>
            <person name="Sykes S."/>
            <person name="Thomson T."/>
            <person name="Walk T."/>
            <person name="White J."/>
            <person name="Yandava C."/>
            <person name="Burger G."/>
            <person name="Gray M.W."/>
            <person name="Holland P.W.H."/>
            <person name="King N."/>
            <person name="Lang F.B.F."/>
            <person name="Roger A.J."/>
            <person name="Ruiz-Trillo I."/>
            <person name="Lander E."/>
            <person name="Nusbaum C."/>
        </authorList>
    </citation>
    <scope>NUCLEOTIDE SEQUENCE [LARGE SCALE GENOMIC DNA]</scope>
    <source>
        <strain evidence="4 5">DAOM BR117</strain>
    </source>
</reference>
<protein>
    <recommendedName>
        <fullName evidence="3">NAD-dependent epimerase/dehydratase domain-containing protein</fullName>
    </recommendedName>
</protein>
<keyword evidence="5" id="KW-1185">Reference proteome</keyword>
<evidence type="ECO:0000313" key="5">
    <source>
        <dbReference type="Proteomes" id="UP000053201"/>
    </source>
</evidence>
<dbReference type="PANTHER" id="PTHR10366:SF564">
    <property type="entry name" value="STEROL-4-ALPHA-CARBOXYLATE 3-DEHYDROGENASE, DECARBOXYLATING"/>
    <property type="match status" value="1"/>
</dbReference>
<dbReference type="InterPro" id="IPR001509">
    <property type="entry name" value="Epimerase_deHydtase"/>
</dbReference>
<evidence type="ECO:0000313" key="4">
    <source>
        <dbReference type="EMBL" id="KND00133.1"/>
    </source>
</evidence>
<dbReference type="FunFam" id="3.40.50.720:FF:000085">
    <property type="entry name" value="Dihydroflavonol reductase"/>
    <property type="match status" value="1"/>
</dbReference>
<dbReference type="AlphaFoldDB" id="A0A0L0HGC6"/>
<proteinExistence type="inferred from homology"/>
<dbReference type="EMBL" id="KQ257456">
    <property type="protein sequence ID" value="KND00133.1"/>
    <property type="molecule type" value="Genomic_DNA"/>
</dbReference>
<gene>
    <name evidence="4" type="ORF">SPPG_04475</name>
</gene>
<dbReference type="CDD" id="cd05227">
    <property type="entry name" value="AR_SDR_e"/>
    <property type="match status" value="1"/>
</dbReference>
<dbReference type="InterPro" id="IPR036291">
    <property type="entry name" value="NAD(P)-bd_dom_sf"/>
</dbReference>
<dbReference type="eggNOG" id="KOG1502">
    <property type="taxonomic scope" value="Eukaryota"/>
</dbReference>
<feature type="domain" description="NAD-dependent epimerase/dehydratase" evidence="3">
    <location>
        <begin position="10"/>
        <end position="263"/>
    </location>
</feature>
<evidence type="ECO:0000256" key="2">
    <source>
        <dbReference type="ARBA" id="ARBA00023445"/>
    </source>
</evidence>
<dbReference type="OMA" id="WEFYEAN"/>
<keyword evidence="1" id="KW-0560">Oxidoreductase</keyword>
<evidence type="ECO:0000259" key="3">
    <source>
        <dbReference type="Pfam" id="PF01370"/>
    </source>
</evidence>
<comment type="similarity">
    <text evidence="2">Belongs to the NAD(P)-dependent epimerase/dehydratase family. Dihydroflavonol-4-reductase subfamily.</text>
</comment>
<dbReference type="InterPro" id="IPR050425">
    <property type="entry name" value="NAD(P)_dehydrat-like"/>
</dbReference>